<dbReference type="Proteomes" id="UP000016933">
    <property type="component" value="Unassembled WGS sequence"/>
</dbReference>
<gene>
    <name evidence="2" type="ORF">DOTSEDRAFT_80398</name>
</gene>
<name>N1PN29_DOTSN</name>
<evidence type="ECO:0000313" key="3">
    <source>
        <dbReference type="Proteomes" id="UP000016933"/>
    </source>
</evidence>
<evidence type="ECO:0000256" key="1">
    <source>
        <dbReference type="SAM" id="MobiDB-lite"/>
    </source>
</evidence>
<dbReference type="EMBL" id="KB446539">
    <property type="protein sequence ID" value="EME44807.1"/>
    <property type="molecule type" value="Genomic_DNA"/>
</dbReference>
<dbReference type="HOGENOM" id="CLU_2320339_0_0_1"/>
<dbReference type="AlphaFoldDB" id="N1PN29"/>
<feature type="region of interest" description="Disordered" evidence="1">
    <location>
        <begin position="71"/>
        <end position="99"/>
    </location>
</feature>
<evidence type="ECO:0000313" key="2">
    <source>
        <dbReference type="EMBL" id="EME44807.1"/>
    </source>
</evidence>
<sequence length="99" mass="11415">MGRDVWHRERVSHWLQTPWPFCGDDSRPKKESRSSTHYRNIATRSTQTTSIGDLTTVGETRKILQDADYSFRKGANRKGSDAPLHRLQRRSISCPTTDL</sequence>
<accession>N1PN29</accession>
<proteinExistence type="predicted"/>
<feature type="compositionally biased region" description="Polar residues" evidence="1">
    <location>
        <begin position="90"/>
        <end position="99"/>
    </location>
</feature>
<dbReference type="OrthoDB" id="273345at2759"/>
<organism evidence="2 3">
    <name type="scientific">Dothistroma septosporum (strain NZE10 / CBS 128990)</name>
    <name type="common">Red band needle blight fungus</name>
    <name type="synonym">Mycosphaerella pini</name>
    <dbReference type="NCBI Taxonomy" id="675120"/>
    <lineage>
        <taxon>Eukaryota</taxon>
        <taxon>Fungi</taxon>
        <taxon>Dikarya</taxon>
        <taxon>Ascomycota</taxon>
        <taxon>Pezizomycotina</taxon>
        <taxon>Dothideomycetes</taxon>
        <taxon>Dothideomycetidae</taxon>
        <taxon>Mycosphaerellales</taxon>
        <taxon>Mycosphaerellaceae</taxon>
        <taxon>Dothistroma</taxon>
    </lineage>
</organism>
<reference evidence="3" key="1">
    <citation type="journal article" date="2012" name="PLoS Genet.">
        <title>The genomes of the fungal plant pathogens Cladosporium fulvum and Dothistroma septosporum reveal adaptation to different hosts and lifestyles but also signatures of common ancestry.</title>
        <authorList>
            <person name="de Wit P.J.G.M."/>
            <person name="van der Burgt A."/>
            <person name="Oekmen B."/>
            <person name="Stergiopoulos I."/>
            <person name="Abd-Elsalam K.A."/>
            <person name="Aerts A.L."/>
            <person name="Bahkali A.H."/>
            <person name="Beenen H.G."/>
            <person name="Chettri P."/>
            <person name="Cox M.P."/>
            <person name="Datema E."/>
            <person name="de Vries R.P."/>
            <person name="Dhillon B."/>
            <person name="Ganley A.R."/>
            <person name="Griffiths S.A."/>
            <person name="Guo Y."/>
            <person name="Hamelin R.C."/>
            <person name="Henrissat B."/>
            <person name="Kabir M.S."/>
            <person name="Jashni M.K."/>
            <person name="Kema G."/>
            <person name="Klaubauf S."/>
            <person name="Lapidus A."/>
            <person name="Levasseur A."/>
            <person name="Lindquist E."/>
            <person name="Mehrabi R."/>
            <person name="Ohm R.A."/>
            <person name="Owen T.J."/>
            <person name="Salamov A."/>
            <person name="Schwelm A."/>
            <person name="Schijlen E."/>
            <person name="Sun H."/>
            <person name="van den Burg H.A."/>
            <person name="van Ham R.C.H.J."/>
            <person name="Zhang S."/>
            <person name="Goodwin S.B."/>
            <person name="Grigoriev I.V."/>
            <person name="Collemare J."/>
            <person name="Bradshaw R.E."/>
        </authorList>
    </citation>
    <scope>NUCLEOTIDE SEQUENCE [LARGE SCALE GENOMIC DNA]</scope>
    <source>
        <strain evidence="3">NZE10 / CBS 128990</strain>
    </source>
</reference>
<reference evidence="2 3" key="2">
    <citation type="journal article" date="2012" name="PLoS Pathog.">
        <title>Diverse lifestyles and strategies of plant pathogenesis encoded in the genomes of eighteen Dothideomycetes fungi.</title>
        <authorList>
            <person name="Ohm R.A."/>
            <person name="Feau N."/>
            <person name="Henrissat B."/>
            <person name="Schoch C.L."/>
            <person name="Horwitz B.A."/>
            <person name="Barry K.W."/>
            <person name="Condon B.J."/>
            <person name="Copeland A.C."/>
            <person name="Dhillon B."/>
            <person name="Glaser F."/>
            <person name="Hesse C.N."/>
            <person name="Kosti I."/>
            <person name="LaButti K."/>
            <person name="Lindquist E.A."/>
            <person name="Lucas S."/>
            <person name="Salamov A.A."/>
            <person name="Bradshaw R.E."/>
            <person name="Ciuffetti L."/>
            <person name="Hamelin R.C."/>
            <person name="Kema G.H.J."/>
            <person name="Lawrence C."/>
            <person name="Scott J.A."/>
            <person name="Spatafora J.W."/>
            <person name="Turgeon B.G."/>
            <person name="de Wit P.J.G.M."/>
            <person name="Zhong S."/>
            <person name="Goodwin S.B."/>
            <person name="Grigoriev I.V."/>
        </authorList>
    </citation>
    <scope>NUCLEOTIDE SEQUENCE [LARGE SCALE GENOMIC DNA]</scope>
    <source>
        <strain evidence="3">NZE10 / CBS 128990</strain>
    </source>
</reference>
<keyword evidence="3" id="KW-1185">Reference proteome</keyword>
<protein>
    <submittedName>
        <fullName evidence="2">Uncharacterized protein</fullName>
    </submittedName>
</protein>